<protein>
    <submittedName>
        <fullName evidence="3">SRPBCC domain-containing protein</fullName>
    </submittedName>
</protein>
<keyword evidence="4" id="KW-1185">Reference proteome</keyword>
<dbReference type="AlphaFoldDB" id="A0A2W2ATY1"/>
<dbReference type="Proteomes" id="UP000248745">
    <property type="component" value="Unassembled WGS sequence"/>
</dbReference>
<comment type="similarity">
    <text evidence="1">Belongs to the AHA1 family.</text>
</comment>
<evidence type="ECO:0000313" key="3">
    <source>
        <dbReference type="EMBL" id="PZF71168.1"/>
    </source>
</evidence>
<dbReference type="OrthoDB" id="287565at2"/>
<evidence type="ECO:0000313" key="4">
    <source>
        <dbReference type="Proteomes" id="UP000248745"/>
    </source>
</evidence>
<gene>
    <name evidence="3" type="ORF">DN068_19525</name>
</gene>
<dbReference type="CDD" id="cd07814">
    <property type="entry name" value="SRPBCC_CalC_Aha1-like"/>
    <property type="match status" value="1"/>
</dbReference>
<dbReference type="SUPFAM" id="SSF55961">
    <property type="entry name" value="Bet v1-like"/>
    <property type="match status" value="1"/>
</dbReference>
<dbReference type="Pfam" id="PF08327">
    <property type="entry name" value="AHSA1"/>
    <property type="match status" value="1"/>
</dbReference>
<name>A0A2W2ATY1_9BACT</name>
<feature type="domain" description="Activator of Hsp90 ATPase homologue 1/2-like C-terminal" evidence="2">
    <location>
        <begin position="16"/>
        <end position="135"/>
    </location>
</feature>
<organism evidence="3 4">
    <name type="scientific">Taibaiella soli</name>
    <dbReference type="NCBI Taxonomy" id="1649169"/>
    <lineage>
        <taxon>Bacteria</taxon>
        <taxon>Pseudomonadati</taxon>
        <taxon>Bacteroidota</taxon>
        <taxon>Chitinophagia</taxon>
        <taxon>Chitinophagales</taxon>
        <taxon>Chitinophagaceae</taxon>
        <taxon>Taibaiella</taxon>
    </lineage>
</organism>
<proteinExistence type="inferred from homology"/>
<dbReference type="EMBL" id="QKTW01000026">
    <property type="protein sequence ID" value="PZF71168.1"/>
    <property type="molecule type" value="Genomic_DNA"/>
</dbReference>
<accession>A0A2W2ATY1</accession>
<dbReference type="RefSeq" id="WP_111000636.1">
    <property type="nucleotide sequence ID" value="NZ_QKTW01000026.1"/>
</dbReference>
<dbReference type="Gene3D" id="3.30.530.20">
    <property type="match status" value="1"/>
</dbReference>
<evidence type="ECO:0000256" key="1">
    <source>
        <dbReference type="ARBA" id="ARBA00006817"/>
    </source>
</evidence>
<comment type="caution">
    <text evidence="3">The sequence shown here is derived from an EMBL/GenBank/DDBJ whole genome shotgun (WGS) entry which is preliminary data.</text>
</comment>
<sequence>MKTQDFSVAITVDDAPEKVFNAINNVRGWWSQEINGNTDKLGETWRYHYKDVHAVTMKITEIVPDKRVVWNVLENHFNFTNDQTEWVNSNVIFDISEKDGKTEMRLTHQGLVPGQECYDICSNAWTGYITGSLRDLITKGQGAPNPKEN</sequence>
<evidence type="ECO:0000259" key="2">
    <source>
        <dbReference type="Pfam" id="PF08327"/>
    </source>
</evidence>
<dbReference type="InterPro" id="IPR013538">
    <property type="entry name" value="ASHA1/2-like_C"/>
</dbReference>
<reference evidence="3 4" key="1">
    <citation type="submission" date="2018-06" db="EMBL/GenBank/DDBJ databases">
        <title>Mucibacter soli gen. nov., sp. nov., a new member of the family Chitinophagaceae producing mucin.</title>
        <authorList>
            <person name="Kim M.-K."/>
            <person name="Park S."/>
            <person name="Kim T.-S."/>
            <person name="Joung Y."/>
            <person name="Han J.-H."/>
            <person name="Kim S.B."/>
        </authorList>
    </citation>
    <scope>NUCLEOTIDE SEQUENCE [LARGE SCALE GENOMIC DNA]</scope>
    <source>
        <strain evidence="3 4">R1-15</strain>
    </source>
</reference>
<dbReference type="InterPro" id="IPR023393">
    <property type="entry name" value="START-like_dom_sf"/>
</dbReference>